<keyword evidence="4" id="KW-0598">Phosphotransferase system</keyword>
<dbReference type="InterPro" id="IPR050399">
    <property type="entry name" value="HPr"/>
</dbReference>
<keyword evidence="3" id="KW-0963">Cytoplasm</keyword>
<dbReference type="OrthoDB" id="9798965at2"/>
<dbReference type="PRINTS" id="PR00107">
    <property type="entry name" value="PHOSPHOCPHPR"/>
</dbReference>
<evidence type="ECO:0000256" key="3">
    <source>
        <dbReference type="ARBA" id="ARBA00022490"/>
    </source>
</evidence>
<dbReference type="EMBL" id="WOCD01000003">
    <property type="protein sequence ID" value="MUH72629.1"/>
    <property type="molecule type" value="Genomic_DNA"/>
</dbReference>
<comment type="similarity">
    <text evidence="2">Belongs to the HPr family.</text>
</comment>
<evidence type="ECO:0000313" key="7">
    <source>
        <dbReference type="Proteomes" id="UP000439994"/>
    </source>
</evidence>
<sequence length="89" mass="9651">MLSRTITIQNKLGLHARAATKMAQLALQFKAKVQVQQGEKTASADSVMALLMLASNQGKEVTITADGEDEEQALNAICELVSNRFDESE</sequence>
<dbReference type="GO" id="GO:0009401">
    <property type="term" value="P:phosphoenolpyruvate-dependent sugar phosphotransferase system"/>
    <property type="evidence" value="ECO:0007669"/>
    <property type="project" value="UniProtKB-KW"/>
</dbReference>
<dbReference type="PROSITE" id="PS00369">
    <property type="entry name" value="PTS_HPR_HIS"/>
    <property type="match status" value="1"/>
</dbReference>
<protein>
    <submittedName>
        <fullName evidence="6">HPr family phosphocarrier protein</fullName>
    </submittedName>
</protein>
<evidence type="ECO:0000256" key="2">
    <source>
        <dbReference type="ARBA" id="ARBA00010736"/>
    </source>
</evidence>
<feature type="domain" description="HPr" evidence="5">
    <location>
        <begin position="1"/>
        <end position="88"/>
    </location>
</feature>
<dbReference type="Gene3D" id="3.30.1340.10">
    <property type="entry name" value="HPr-like"/>
    <property type="match status" value="1"/>
</dbReference>
<name>A0A6N8FAV4_9GAMM</name>
<dbReference type="PROSITE" id="PS00589">
    <property type="entry name" value="PTS_HPR_SER"/>
    <property type="match status" value="1"/>
</dbReference>
<dbReference type="PANTHER" id="PTHR33705">
    <property type="entry name" value="PHOSPHOCARRIER PROTEIN HPR"/>
    <property type="match status" value="1"/>
</dbReference>
<dbReference type="InterPro" id="IPR000032">
    <property type="entry name" value="HPr-like"/>
</dbReference>
<accession>A0A6N8FAV4</accession>
<dbReference type="NCBIfam" id="TIGR01003">
    <property type="entry name" value="PTS_HPr_family"/>
    <property type="match status" value="1"/>
</dbReference>
<gene>
    <name evidence="6" type="ORF">GNP35_09085</name>
</gene>
<dbReference type="Proteomes" id="UP000439994">
    <property type="component" value="Unassembled WGS sequence"/>
</dbReference>
<evidence type="ECO:0000256" key="4">
    <source>
        <dbReference type="ARBA" id="ARBA00022683"/>
    </source>
</evidence>
<dbReference type="GO" id="GO:0005737">
    <property type="term" value="C:cytoplasm"/>
    <property type="evidence" value="ECO:0007669"/>
    <property type="project" value="UniProtKB-SubCell"/>
</dbReference>
<dbReference type="RefSeq" id="WP_155695791.1">
    <property type="nucleotide sequence ID" value="NZ_BAAAFQ010000004.1"/>
</dbReference>
<evidence type="ECO:0000256" key="1">
    <source>
        <dbReference type="ARBA" id="ARBA00004496"/>
    </source>
</evidence>
<dbReference type="Pfam" id="PF00381">
    <property type="entry name" value="PTS-HPr"/>
    <property type="match status" value="1"/>
</dbReference>
<dbReference type="AlphaFoldDB" id="A0A6N8FAV4"/>
<comment type="caution">
    <text evidence="6">The sequence shown here is derived from an EMBL/GenBank/DDBJ whole genome shotgun (WGS) entry which is preliminary data.</text>
</comment>
<dbReference type="SUPFAM" id="SSF55594">
    <property type="entry name" value="HPr-like"/>
    <property type="match status" value="1"/>
</dbReference>
<evidence type="ECO:0000259" key="5">
    <source>
        <dbReference type="PROSITE" id="PS51350"/>
    </source>
</evidence>
<keyword evidence="7" id="KW-1185">Reference proteome</keyword>
<proteinExistence type="inferred from homology"/>
<reference evidence="6 7" key="1">
    <citation type="submission" date="2019-11" db="EMBL/GenBank/DDBJ databases">
        <title>P. haliotis isolates from Z. marina roots.</title>
        <authorList>
            <person name="Cohen M."/>
            <person name="Jospin G."/>
            <person name="Eisen J.A."/>
            <person name="Coil D.A."/>
        </authorList>
    </citation>
    <scope>NUCLEOTIDE SEQUENCE [LARGE SCALE GENOMIC DNA]</scope>
    <source>
        <strain evidence="6 7">UCD-MCMsp1aY</strain>
    </source>
</reference>
<dbReference type="InterPro" id="IPR001020">
    <property type="entry name" value="PTS_HPr_His_P_site"/>
</dbReference>
<evidence type="ECO:0000313" key="6">
    <source>
        <dbReference type="EMBL" id="MUH72629.1"/>
    </source>
</evidence>
<dbReference type="PANTHER" id="PTHR33705:SF2">
    <property type="entry name" value="PHOSPHOCARRIER PROTEIN NPR"/>
    <property type="match status" value="1"/>
</dbReference>
<dbReference type="InterPro" id="IPR035895">
    <property type="entry name" value="HPr-like_sf"/>
</dbReference>
<dbReference type="InterPro" id="IPR002114">
    <property type="entry name" value="PTS_HPr_Ser_P_site"/>
</dbReference>
<organism evidence="6 7">
    <name type="scientific">Psychrosphaera haliotis</name>
    <dbReference type="NCBI Taxonomy" id="555083"/>
    <lineage>
        <taxon>Bacteria</taxon>
        <taxon>Pseudomonadati</taxon>
        <taxon>Pseudomonadota</taxon>
        <taxon>Gammaproteobacteria</taxon>
        <taxon>Alteromonadales</taxon>
        <taxon>Pseudoalteromonadaceae</taxon>
        <taxon>Psychrosphaera</taxon>
    </lineage>
</organism>
<comment type="subcellular location">
    <subcellularLocation>
        <location evidence="1">Cytoplasm</location>
    </subcellularLocation>
</comment>
<dbReference type="PROSITE" id="PS51350">
    <property type="entry name" value="PTS_HPR_DOM"/>
    <property type="match status" value="1"/>
</dbReference>